<feature type="compositionally biased region" description="Pro residues" evidence="1">
    <location>
        <begin position="166"/>
        <end position="184"/>
    </location>
</feature>
<dbReference type="EnsemblPlants" id="ORUFI04G07700.3">
    <property type="protein sequence ID" value="ORUFI04G07700.3"/>
    <property type="gene ID" value="ORUFI04G07700"/>
</dbReference>
<proteinExistence type="predicted"/>
<dbReference type="EnsemblPlants" id="ORUFI04G07700.2">
    <property type="protein sequence ID" value="ORUFI04G07700.2"/>
    <property type="gene ID" value="ORUFI04G07700"/>
</dbReference>
<dbReference type="Gramene" id="ORUFI04G07700.2">
    <property type="protein sequence ID" value="ORUFI04G07700.2"/>
    <property type="gene ID" value="ORUFI04G07700"/>
</dbReference>
<name>A0A0E0P6Z0_ORYRU</name>
<keyword evidence="3" id="KW-1185">Reference proteome</keyword>
<reference evidence="3" key="1">
    <citation type="submission" date="2013-06" db="EMBL/GenBank/DDBJ databases">
        <authorList>
            <person name="Zhao Q."/>
        </authorList>
    </citation>
    <scope>NUCLEOTIDE SEQUENCE</scope>
    <source>
        <strain evidence="3">cv. W1943</strain>
    </source>
</reference>
<feature type="region of interest" description="Disordered" evidence="1">
    <location>
        <begin position="155"/>
        <end position="216"/>
    </location>
</feature>
<accession>A0A0E0P6Z0</accession>
<dbReference type="AlphaFoldDB" id="A0A0E0P6Z0"/>
<organism evidence="2 3">
    <name type="scientific">Oryza rufipogon</name>
    <name type="common">Brownbeard rice</name>
    <name type="synonym">Asian wild rice</name>
    <dbReference type="NCBI Taxonomy" id="4529"/>
    <lineage>
        <taxon>Eukaryota</taxon>
        <taxon>Viridiplantae</taxon>
        <taxon>Streptophyta</taxon>
        <taxon>Embryophyta</taxon>
        <taxon>Tracheophyta</taxon>
        <taxon>Spermatophyta</taxon>
        <taxon>Magnoliopsida</taxon>
        <taxon>Liliopsida</taxon>
        <taxon>Poales</taxon>
        <taxon>Poaceae</taxon>
        <taxon>BOP clade</taxon>
        <taxon>Oryzoideae</taxon>
        <taxon>Oryzeae</taxon>
        <taxon>Oryzinae</taxon>
        <taxon>Oryza</taxon>
    </lineage>
</organism>
<protein>
    <submittedName>
        <fullName evidence="2">Uncharacterized protein</fullName>
    </submittedName>
</protein>
<sequence>MWPADLIPSPISEANRWFVGHDLFLDMINVLPKLQMTRTMDAIRCWGLSHSKNVNKSFGKGRLYSKVGLCAAQLYVSASYRSYLDKEDRGEGQKRKARGKWAGASLSQVNSAAAAAAGKDDIDAIAATGNDDIDAAAAGNDDIDAAAAGNDEFDAAAPASTLPSGRTPPPLGTTSSRPPPPPPGTTTSTPQQDDFSSPHVFFSRSYPCRNERLDTY</sequence>
<evidence type="ECO:0000313" key="3">
    <source>
        <dbReference type="Proteomes" id="UP000008022"/>
    </source>
</evidence>
<reference evidence="2" key="2">
    <citation type="submission" date="2015-06" db="UniProtKB">
        <authorList>
            <consortium name="EnsemblPlants"/>
        </authorList>
    </citation>
    <scope>IDENTIFICATION</scope>
</reference>
<dbReference type="HOGENOM" id="CLU_1279471_0_0_1"/>
<dbReference type="Proteomes" id="UP000008022">
    <property type="component" value="Unassembled WGS sequence"/>
</dbReference>
<dbReference type="Gramene" id="ORUFI04G07700.3">
    <property type="protein sequence ID" value="ORUFI04G07700.3"/>
    <property type="gene ID" value="ORUFI04G07700"/>
</dbReference>
<feature type="compositionally biased region" description="Low complexity" evidence="1">
    <location>
        <begin position="155"/>
        <end position="165"/>
    </location>
</feature>
<evidence type="ECO:0000256" key="1">
    <source>
        <dbReference type="SAM" id="MobiDB-lite"/>
    </source>
</evidence>
<evidence type="ECO:0000313" key="2">
    <source>
        <dbReference type="EnsemblPlants" id="ORUFI04G07700.2"/>
    </source>
</evidence>